<proteinExistence type="predicted"/>
<dbReference type="SUPFAM" id="SSF56935">
    <property type="entry name" value="Porins"/>
    <property type="match status" value="1"/>
</dbReference>
<name>A0ABT8TKL6_9GAMM</name>
<comment type="caution">
    <text evidence="1">The sequence shown here is derived from an EMBL/GenBank/DDBJ whole genome shotgun (WGS) entry which is preliminary data.</text>
</comment>
<accession>A0ABT8TKL6</accession>
<evidence type="ECO:0000313" key="2">
    <source>
        <dbReference type="Proteomes" id="UP001168380"/>
    </source>
</evidence>
<dbReference type="Proteomes" id="UP001168380">
    <property type="component" value="Unassembled WGS sequence"/>
</dbReference>
<evidence type="ECO:0008006" key="3">
    <source>
        <dbReference type="Google" id="ProtNLM"/>
    </source>
</evidence>
<reference evidence="1" key="1">
    <citation type="submission" date="2023-07" db="EMBL/GenBank/DDBJ databases">
        <title>Gilvimarinus algae sp. nov., isolated from the surface of Kelp.</title>
        <authorList>
            <person name="Sun Y.Y."/>
            <person name="Gong Y."/>
            <person name="Du Z.J."/>
        </authorList>
    </citation>
    <scope>NUCLEOTIDE SEQUENCE</scope>
    <source>
        <strain evidence="1">SDUM040014</strain>
    </source>
</reference>
<dbReference type="EMBL" id="JAULRT010000062">
    <property type="protein sequence ID" value="MDO3383653.1"/>
    <property type="molecule type" value="Genomic_DNA"/>
</dbReference>
<protein>
    <recommendedName>
        <fullName evidence="3">Porin</fullName>
    </recommendedName>
</protein>
<dbReference type="RefSeq" id="WP_302714574.1">
    <property type="nucleotide sequence ID" value="NZ_JAULRT010000062.1"/>
</dbReference>
<organism evidence="1 2">
    <name type="scientific">Gilvimarinus algae</name>
    <dbReference type="NCBI Taxonomy" id="3058037"/>
    <lineage>
        <taxon>Bacteria</taxon>
        <taxon>Pseudomonadati</taxon>
        <taxon>Pseudomonadota</taxon>
        <taxon>Gammaproteobacteria</taxon>
        <taxon>Cellvibrionales</taxon>
        <taxon>Cellvibrionaceae</taxon>
        <taxon>Gilvimarinus</taxon>
    </lineage>
</organism>
<sequence length="414" mass="47601">MPTNPQKTLALWLVLVVVCALPKLSLAAQFKGLVQLRYTDSENPDSWLYRGSGLYRYSEQHNGLTLGSSVLSLRQELGSAFSAHAVVQAHRDENIELGFTEAYVRYKPLLPSGYEWQLQVGGFYPALSLENPDIGWTSPYLYTNSAINSWVGEELRTFGAELTLGRPGRRFNSPHSLELVGAVYKANDPAGSLLAWRGFAIHDRQSLFNERIPFADNPAFDTPQLRWQANDVLPFSEVDGRFGYYLGGHWDYYKRSQLRLYYYDNNGDPASLNEQSGQYAWDTRFWSLSWLFKLTDNTRLITQAIQGSTAMGDTRGVNNDYRAWFLLLSHSLGAHRISARYDDFEVIDNDHWAFDPNNSHGESLAVAWRYRLDKHWQVGAEVSRVDSYVENRQLWWEAENASQTQWQVNFQYRF</sequence>
<evidence type="ECO:0000313" key="1">
    <source>
        <dbReference type="EMBL" id="MDO3383653.1"/>
    </source>
</evidence>
<gene>
    <name evidence="1" type="ORF">QWI16_15835</name>
</gene>
<keyword evidence="2" id="KW-1185">Reference proteome</keyword>